<evidence type="ECO:0000256" key="1">
    <source>
        <dbReference type="SAM" id="MobiDB-lite"/>
    </source>
</evidence>
<dbReference type="Proteomes" id="UP000316770">
    <property type="component" value="Chromosome"/>
</dbReference>
<evidence type="ECO:0000256" key="2">
    <source>
        <dbReference type="SAM" id="Phobius"/>
    </source>
</evidence>
<evidence type="ECO:0000259" key="3">
    <source>
        <dbReference type="Pfam" id="PF13360"/>
    </source>
</evidence>
<gene>
    <name evidence="4" type="primary">qbdA</name>
    <name evidence="4" type="ORF">Mal33_10820</name>
</gene>
<feature type="region of interest" description="Disordered" evidence="1">
    <location>
        <begin position="1"/>
        <end position="22"/>
    </location>
</feature>
<accession>A0A518IPV5</accession>
<dbReference type="AlphaFoldDB" id="A0A518IPV5"/>
<dbReference type="InterPro" id="IPR015943">
    <property type="entry name" value="WD40/YVTN_repeat-like_dom_sf"/>
</dbReference>
<feature type="domain" description="Pyrrolo-quinoline quinone repeat" evidence="3">
    <location>
        <begin position="213"/>
        <end position="421"/>
    </location>
</feature>
<keyword evidence="5" id="KW-1185">Reference proteome</keyword>
<organism evidence="4 5">
    <name type="scientific">Rosistilla oblonga</name>
    <dbReference type="NCBI Taxonomy" id="2527990"/>
    <lineage>
        <taxon>Bacteria</taxon>
        <taxon>Pseudomonadati</taxon>
        <taxon>Planctomycetota</taxon>
        <taxon>Planctomycetia</taxon>
        <taxon>Pirellulales</taxon>
        <taxon>Pirellulaceae</taxon>
        <taxon>Rosistilla</taxon>
    </lineage>
</organism>
<feature type="transmembrane region" description="Helical" evidence="2">
    <location>
        <begin position="96"/>
        <end position="115"/>
    </location>
</feature>
<feature type="transmembrane region" description="Helical" evidence="2">
    <location>
        <begin position="62"/>
        <end position="84"/>
    </location>
</feature>
<feature type="transmembrane region" description="Helical" evidence="2">
    <location>
        <begin position="29"/>
        <end position="50"/>
    </location>
</feature>
<protein>
    <submittedName>
        <fullName evidence="4">Quinohemoprotein alcohol dehydrogenase ADH IIB</fullName>
        <ecNumber evidence="4">1.1.9.1</ecNumber>
    </submittedName>
</protein>
<dbReference type="Pfam" id="PF13360">
    <property type="entry name" value="PQQ_2"/>
    <property type="match status" value="1"/>
</dbReference>
<dbReference type="EC" id="1.1.9.1" evidence="4"/>
<sequence length="579" mass="62573">MSDDVTPENEPAATDATAPPARKPGRKPLILVALTLLFAAFTIGGRYFIIELEDLVGISMDVLNVITLFGTAALLLGWAGWALLMSGWRWPQRIAVAVLLIGLPMGFLSLFRPVGGGDIDFLRFEPVWTKRAQPAALTDDAAVVTVDLKTETPNDFAQFLGREQTGSVDAQIDPEKFADSPILWKQTIGLGWPGFVARNGFAVTMEQRGVNECVSCYRIDDGTLVWLYEHPARHRDAMNLGHVGPRSTPTIHDGKVYAVGAVGNLVCLDGADGTPLWQVDLNELLEIELAETTDNDGLTVQYEANTSLAWGRSNSPLIVDDSVIIGGGGPREGTKATLMAFDLQTGELKWRGGDEMIAYGSPTIAAVSGIRQILMTAESKAMGFDPKTGDVLWTFERSGDSDGGANTSQLSVVSETDVMTTKGYPGGGGERIRLNVDGEKITPESVWYNASVLKTKLTSPVIYDGHGYSLSNGFMESTDLSDGTRNWKQRGRFGHGQILLVGDKILIHSESGTLHLIDASPEEYHEYGEIKTIDGICWNTLCLYGSKLLVRSDLEAACIDLPMLSQPAADAVAPENPEP</sequence>
<name>A0A518IPV5_9BACT</name>
<dbReference type="PANTHER" id="PTHR34512:SF30">
    <property type="entry name" value="OUTER MEMBRANE PROTEIN ASSEMBLY FACTOR BAMB"/>
    <property type="match status" value="1"/>
</dbReference>
<keyword evidence="2" id="KW-0812">Transmembrane</keyword>
<feature type="compositionally biased region" description="Low complexity" evidence="1">
    <location>
        <begin position="8"/>
        <end position="20"/>
    </location>
</feature>
<keyword evidence="2" id="KW-0472">Membrane</keyword>
<dbReference type="PANTHER" id="PTHR34512">
    <property type="entry name" value="CELL SURFACE PROTEIN"/>
    <property type="match status" value="1"/>
</dbReference>
<dbReference type="InterPro" id="IPR011047">
    <property type="entry name" value="Quinoprotein_ADH-like_sf"/>
</dbReference>
<evidence type="ECO:0000313" key="5">
    <source>
        <dbReference type="Proteomes" id="UP000316770"/>
    </source>
</evidence>
<dbReference type="Gene3D" id="2.130.10.10">
    <property type="entry name" value="YVTN repeat-like/Quinoprotein amine dehydrogenase"/>
    <property type="match status" value="1"/>
</dbReference>
<keyword evidence="4" id="KW-0560">Oxidoreductase</keyword>
<dbReference type="EMBL" id="CP036318">
    <property type="protein sequence ID" value="QDV55113.1"/>
    <property type="molecule type" value="Genomic_DNA"/>
</dbReference>
<dbReference type="SUPFAM" id="SSF50998">
    <property type="entry name" value="Quinoprotein alcohol dehydrogenase-like"/>
    <property type="match status" value="1"/>
</dbReference>
<reference evidence="4 5" key="1">
    <citation type="submission" date="2019-02" db="EMBL/GenBank/DDBJ databases">
        <title>Deep-cultivation of Planctomycetes and their phenomic and genomic characterization uncovers novel biology.</title>
        <authorList>
            <person name="Wiegand S."/>
            <person name="Jogler M."/>
            <person name="Boedeker C."/>
            <person name="Pinto D."/>
            <person name="Vollmers J."/>
            <person name="Rivas-Marin E."/>
            <person name="Kohn T."/>
            <person name="Peeters S.H."/>
            <person name="Heuer A."/>
            <person name="Rast P."/>
            <person name="Oberbeckmann S."/>
            <person name="Bunk B."/>
            <person name="Jeske O."/>
            <person name="Meyerdierks A."/>
            <person name="Storesund J.E."/>
            <person name="Kallscheuer N."/>
            <person name="Luecker S."/>
            <person name="Lage O.M."/>
            <person name="Pohl T."/>
            <person name="Merkel B.J."/>
            <person name="Hornburger P."/>
            <person name="Mueller R.-W."/>
            <person name="Bruemmer F."/>
            <person name="Labrenz M."/>
            <person name="Spormann A.M."/>
            <person name="Op den Camp H."/>
            <person name="Overmann J."/>
            <person name="Amann R."/>
            <person name="Jetten M.S.M."/>
            <person name="Mascher T."/>
            <person name="Medema M.H."/>
            <person name="Devos D.P."/>
            <person name="Kaster A.-K."/>
            <person name="Ovreas L."/>
            <person name="Rohde M."/>
            <person name="Galperin M.Y."/>
            <person name="Jogler C."/>
        </authorList>
    </citation>
    <scope>NUCLEOTIDE SEQUENCE [LARGE SCALE GENOMIC DNA]</scope>
    <source>
        <strain evidence="4 5">Mal33</strain>
    </source>
</reference>
<keyword evidence="2" id="KW-1133">Transmembrane helix</keyword>
<evidence type="ECO:0000313" key="4">
    <source>
        <dbReference type="EMBL" id="QDV55113.1"/>
    </source>
</evidence>
<dbReference type="GO" id="GO:0016491">
    <property type="term" value="F:oxidoreductase activity"/>
    <property type="evidence" value="ECO:0007669"/>
    <property type="project" value="UniProtKB-KW"/>
</dbReference>
<proteinExistence type="predicted"/>
<dbReference type="RefSeq" id="WP_145282863.1">
    <property type="nucleotide sequence ID" value="NZ_CP036318.1"/>
</dbReference>
<dbReference type="InterPro" id="IPR002372">
    <property type="entry name" value="PQQ_rpt_dom"/>
</dbReference>